<dbReference type="InterPro" id="IPR016192">
    <property type="entry name" value="APOBEC/CMP_deaminase_Zn-bd"/>
</dbReference>
<evidence type="ECO:0000313" key="4">
    <source>
        <dbReference type="EMBL" id="MFD1810727.1"/>
    </source>
</evidence>
<dbReference type="PROSITE" id="PS51747">
    <property type="entry name" value="CYT_DCMP_DEAMINASES_2"/>
    <property type="match status" value="1"/>
</dbReference>
<dbReference type="Proteomes" id="UP001597286">
    <property type="component" value="Unassembled WGS sequence"/>
</dbReference>
<dbReference type="CDD" id="cd01285">
    <property type="entry name" value="nucleoside_deaminase"/>
    <property type="match status" value="1"/>
</dbReference>
<evidence type="ECO:0000313" key="5">
    <source>
        <dbReference type="Proteomes" id="UP001597286"/>
    </source>
</evidence>
<dbReference type="Gene3D" id="3.40.140.10">
    <property type="entry name" value="Cytidine Deaminase, domain 2"/>
    <property type="match status" value="1"/>
</dbReference>
<dbReference type="RefSeq" id="WP_378483284.1">
    <property type="nucleotide sequence ID" value="NZ_JBHUFB010000001.1"/>
</dbReference>
<organism evidence="4 5">
    <name type="scientific">Rhodococcus gannanensis</name>
    <dbReference type="NCBI Taxonomy" id="1960308"/>
    <lineage>
        <taxon>Bacteria</taxon>
        <taxon>Bacillati</taxon>
        <taxon>Actinomycetota</taxon>
        <taxon>Actinomycetes</taxon>
        <taxon>Mycobacteriales</taxon>
        <taxon>Nocardiaceae</taxon>
        <taxon>Rhodococcus</taxon>
    </lineage>
</organism>
<dbReference type="GO" id="GO:0052717">
    <property type="term" value="F:tRNA-specific adenosine-34 deaminase activity"/>
    <property type="evidence" value="ECO:0007669"/>
    <property type="project" value="UniProtKB-EC"/>
</dbReference>
<keyword evidence="5" id="KW-1185">Reference proteome</keyword>
<proteinExistence type="predicted"/>
<evidence type="ECO:0000256" key="1">
    <source>
        <dbReference type="ARBA" id="ARBA00022723"/>
    </source>
</evidence>
<dbReference type="PROSITE" id="PS00903">
    <property type="entry name" value="CYT_DCMP_DEAMINASES_1"/>
    <property type="match status" value="1"/>
</dbReference>
<dbReference type="SUPFAM" id="SSF53927">
    <property type="entry name" value="Cytidine deaminase-like"/>
    <property type="match status" value="1"/>
</dbReference>
<dbReference type="PANTHER" id="PTHR11079:SF179">
    <property type="entry name" value="TRNA(ADENINE(34)) DEAMINASE, CHLOROPLASTIC"/>
    <property type="match status" value="1"/>
</dbReference>
<keyword evidence="2" id="KW-0862">Zinc</keyword>
<dbReference type="Pfam" id="PF00383">
    <property type="entry name" value="dCMP_cyt_deam_1"/>
    <property type="match status" value="1"/>
</dbReference>
<feature type="domain" description="CMP/dCMP-type deaminase" evidence="3">
    <location>
        <begin position="6"/>
        <end position="116"/>
    </location>
</feature>
<dbReference type="PANTHER" id="PTHR11079">
    <property type="entry name" value="CYTOSINE DEAMINASE FAMILY MEMBER"/>
    <property type="match status" value="1"/>
</dbReference>
<sequence length="163" mass="16249">MTSLNDIDTRHLRRAAALAVETGDAGNRPFGAVVVDAAGEVVSEGANSVATSGDVTEHAELDAITTACAEGNADRLVGAVVYASGEPCPMCAAAMVWAGVGRVVFAAAAADFGAILAGGPRFTLSCADVVASAGTGAEVSGPHLGDEALGPFHRFVAEEHARA</sequence>
<dbReference type="EC" id="3.5.4.33" evidence="4"/>
<gene>
    <name evidence="4" type="ORF">ACFSJG_00740</name>
</gene>
<name>A0ABW4NX07_9NOCA</name>
<dbReference type="InterPro" id="IPR016193">
    <property type="entry name" value="Cytidine_deaminase-like"/>
</dbReference>
<accession>A0ABW4NX07</accession>
<keyword evidence="1" id="KW-0479">Metal-binding</keyword>
<protein>
    <submittedName>
        <fullName evidence="4">Nucleoside deaminase</fullName>
        <ecNumber evidence="4">3.5.4.33</ecNumber>
    </submittedName>
</protein>
<evidence type="ECO:0000259" key="3">
    <source>
        <dbReference type="PROSITE" id="PS51747"/>
    </source>
</evidence>
<dbReference type="EMBL" id="JBHUFB010000001">
    <property type="protein sequence ID" value="MFD1810727.1"/>
    <property type="molecule type" value="Genomic_DNA"/>
</dbReference>
<comment type="caution">
    <text evidence="4">The sequence shown here is derived from an EMBL/GenBank/DDBJ whole genome shotgun (WGS) entry which is preliminary data.</text>
</comment>
<dbReference type="InterPro" id="IPR002125">
    <property type="entry name" value="CMP_dCMP_dom"/>
</dbReference>
<evidence type="ECO:0000256" key="2">
    <source>
        <dbReference type="ARBA" id="ARBA00022833"/>
    </source>
</evidence>
<keyword evidence="4" id="KW-0378">Hydrolase</keyword>
<reference evidence="5" key="1">
    <citation type="journal article" date="2019" name="Int. J. Syst. Evol. Microbiol.">
        <title>The Global Catalogue of Microorganisms (GCM) 10K type strain sequencing project: providing services to taxonomists for standard genome sequencing and annotation.</title>
        <authorList>
            <consortium name="The Broad Institute Genomics Platform"/>
            <consortium name="The Broad Institute Genome Sequencing Center for Infectious Disease"/>
            <person name="Wu L."/>
            <person name="Ma J."/>
        </authorList>
    </citation>
    <scope>NUCLEOTIDE SEQUENCE [LARGE SCALE GENOMIC DNA]</scope>
    <source>
        <strain evidence="5">DT72</strain>
    </source>
</reference>